<reference evidence="2" key="1">
    <citation type="submission" date="2023-01" db="EMBL/GenBank/DDBJ databases">
        <title>Oxazolidinone resistance genes in florfenicol resistant enterococci from beef cattle and veal calves at slaughter.</title>
        <authorList>
            <person name="Biggel M."/>
        </authorList>
    </citation>
    <scope>NUCLEOTIDE SEQUENCE</scope>
    <source>
        <strain evidence="2">K204-1</strain>
    </source>
</reference>
<gene>
    <name evidence="2" type="ORF">PML95_09575</name>
</gene>
<dbReference type="Proteomes" id="UP001179600">
    <property type="component" value="Chromosome"/>
</dbReference>
<dbReference type="InterPro" id="IPR017946">
    <property type="entry name" value="PLC-like_Pdiesterase_TIM-brl"/>
</dbReference>
<protein>
    <submittedName>
        <fullName evidence="2">Glycerophosphodiester phosphodiesterase</fullName>
    </submittedName>
</protein>
<dbReference type="AlphaFoldDB" id="A0AAF0BG39"/>
<dbReference type="CDD" id="cd08563">
    <property type="entry name" value="GDPD_TtGDE_like"/>
    <property type="match status" value="1"/>
</dbReference>
<evidence type="ECO:0000313" key="2">
    <source>
        <dbReference type="EMBL" id="WCG22624.1"/>
    </source>
</evidence>
<dbReference type="RefSeq" id="WP_023606423.1">
    <property type="nucleotide sequence ID" value="NZ_BKBT01000017.1"/>
</dbReference>
<evidence type="ECO:0000313" key="3">
    <source>
        <dbReference type="Proteomes" id="UP001179600"/>
    </source>
</evidence>
<dbReference type="PROSITE" id="PS51704">
    <property type="entry name" value="GP_PDE"/>
    <property type="match status" value="1"/>
</dbReference>
<dbReference type="Pfam" id="PF03009">
    <property type="entry name" value="GDPD"/>
    <property type="match status" value="1"/>
</dbReference>
<name>A0AAF0BG39_9ENTE</name>
<accession>A0AAF0BG39</accession>
<dbReference type="InterPro" id="IPR030395">
    <property type="entry name" value="GP_PDE_dom"/>
</dbReference>
<organism evidence="2 3">
    <name type="scientific">Vagococcus lutrae</name>
    <dbReference type="NCBI Taxonomy" id="81947"/>
    <lineage>
        <taxon>Bacteria</taxon>
        <taxon>Bacillati</taxon>
        <taxon>Bacillota</taxon>
        <taxon>Bacilli</taxon>
        <taxon>Lactobacillales</taxon>
        <taxon>Enterococcaceae</taxon>
        <taxon>Vagococcus</taxon>
    </lineage>
</organism>
<dbReference type="GeneID" id="72385966"/>
<dbReference type="GO" id="GO:0008081">
    <property type="term" value="F:phosphoric diester hydrolase activity"/>
    <property type="evidence" value="ECO:0007669"/>
    <property type="project" value="InterPro"/>
</dbReference>
<sequence length="249" mass="28451">MTKIIAHRGSKGTHPENTLPAFEEAIVAGADGIELDVHVSKDNELIVIHDERVDRTTNGEGEVKEMTLAEIKQLDAGSWFDAEYEGTTIPTLAEVLSFLKEREFKGLLNIEIKTDIYDYPGIEEKVEQLMTSESWPFIYMYSSFNFDTLTRMEKIAPFVPKAYIIFKKEASVKKAQETDFIEGVHPKITWLEQPSKSFRKFDKAIRPWTVNCVADMVMCYEENLAAIHTDVPRLAVAIKKEWLREKAEG</sequence>
<feature type="domain" description="GP-PDE" evidence="1">
    <location>
        <begin position="2"/>
        <end position="249"/>
    </location>
</feature>
<evidence type="ECO:0000259" key="1">
    <source>
        <dbReference type="PROSITE" id="PS51704"/>
    </source>
</evidence>
<dbReference type="PANTHER" id="PTHR46211">
    <property type="entry name" value="GLYCEROPHOSPHORYL DIESTER PHOSPHODIESTERASE"/>
    <property type="match status" value="1"/>
</dbReference>
<proteinExistence type="predicted"/>
<dbReference type="PANTHER" id="PTHR46211:SF1">
    <property type="entry name" value="GLYCEROPHOSPHODIESTER PHOSPHODIESTERASE, CYTOPLASMIC"/>
    <property type="match status" value="1"/>
</dbReference>
<dbReference type="Gene3D" id="3.20.20.190">
    <property type="entry name" value="Phosphatidylinositol (PI) phosphodiesterase"/>
    <property type="match status" value="1"/>
</dbReference>
<dbReference type="EMBL" id="CP116507">
    <property type="protein sequence ID" value="WCG22624.1"/>
    <property type="molecule type" value="Genomic_DNA"/>
</dbReference>
<dbReference type="SUPFAM" id="SSF51695">
    <property type="entry name" value="PLC-like phosphodiesterases"/>
    <property type="match status" value="1"/>
</dbReference>
<dbReference type="GO" id="GO:0006629">
    <property type="term" value="P:lipid metabolic process"/>
    <property type="evidence" value="ECO:0007669"/>
    <property type="project" value="InterPro"/>
</dbReference>